<sequence>MQDAQATLFIAEEPFLPPGNGSSQVYLSVAENHRRRGGKSFCICFYKDADHALSAEVWAAYAQRFDGHLMLPGWNGGGGLRGKAGLAWREARRWITGDVFSGHPFLHTKRRGVAEELASLIRHWQVQRVYCHKVNALQMFAPVLDRLPGLPVTLDLHDDFVRKAADYDHAYARLFHELPAGLIAQQHGFAWLRHRFRRAREDRSRAVELRFLNRCEEVVIASDEEAERYASFPELRQRVVHRPWHYLKPVVRPPSGTARFDIGFIGSEDVMNLDAVAFLRDEILPLLRRQKPDVTVLLAGTLAEKARPMVESVPEIHIRPHTRDVGEFYADIAVPVVPLRFGTGVSIKVLEAMAFGKPIVSTRIGVRGLPHDAVRGIDVADAPDSFAEAVLRRLRPVATAPE</sequence>
<protein>
    <submittedName>
        <fullName evidence="1">Glycosyltransferase</fullName>
    </submittedName>
</protein>
<dbReference type="SUPFAM" id="SSF53756">
    <property type="entry name" value="UDP-Glycosyltransferase/glycogen phosphorylase"/>
    <property type="match status" value="1"/>
</dbReference>
<evidence type="ECO:0000313" key="2">
    <source>
        <dbReference type="Proteomes" id="UP001595593"/>
    </source>
</evidence>
<name>A0ABV7FYY2_9PROT</name>
<reference evidence="2" key="1">
    <citation type="journal article" date="2019" name="Int. J. Syst. Evol. Microbiol.">
        <title>The Global Catalogue of Microorganisms (GCM) 10K type strain sequencing project: providing services to taxonomists for standard genome sequencing and annotation.</title>
        <authorList>
            <consortium name="The Broad Institute Genomics Platform"/>
            <consortium name="The Broad Institute Genome Sequencing Center for Infectious Disease"/>
            <person name="Wu L."/>
            <person name="Ma J."/>
        </authorList>
    </citation>
    <scope>NUCLEOTIDE SEQUENCE [LARGE SCALE GENOMIC DNA]</scope>
    <source>
        <strain evidence="2">KCTC 52094</strain>
    </source>
</reference>
<dbReference type="Gene3D" id="3.40.50.2000">
    <property type="entry name" value="Glycogen Phosphorylase B"/>
    <property type="match status" value="1"/>
</dbReference>
<accession>A0ABV7FYY2</accession>
<dbReference type="RefSeq" id="WP_379592660.1">
    <property type="nucleotide sequence ID" value="NZ_JBHRTN010000003.1"/>
</dbReference>
<dbReference type="Proteomes" id="UP001595593">
    <property type="component" value="Unassembled WGS sequence"/>
</dbReference>
<proteinExistence type="predicted"/>
<evidence type="ECO:0000313" key="1">
    <source>
        <dbReference type="EMBL" id="MFC3123611.1"/>
    </source>
</evidence>
<gene>
    <name evidence="1" type="ORF">ACFOD4_00945</name>
</gene>
<organism evidence="1 2">
    <name type="scientific">Teichococcus globiformis</name>
    <dbReference type="NCBI Taxonomy" id="2307229"/>
    <lineage>
        <taxon>Bacteria</taxon>
        <taxon>Pseudomonadati</taxon>
        <taxon>Pseudomonadota</taxon>
        <taxon>Alphaproteobacteria</taxon>
        <taxon>Acetobacterales</taxon>
        <taxon>Roseomonadaceae</taxon>
        <taxon>Roseomonas</taxon>
    </lineage>
</organism>
<comment type="caution">
    <text evidence="1">The sequence shown here is derived from an EMBL/GenBank/DDBJ whole genome shotgun (WGS) entry which is preliminary data.</text>
</comment>
<dbReference type="EMBL" id="JBHRTN010000003">
    <property type="protein sequence ID" value="MFC3123611.1"/>
    <property type="molecule type" value="Genomic_DNA"/>
</dbReference>
<keyword evidence="2" id="KW-1185">Reference proteome</keyword>
<dbReference type="Pfam" id="PF13692">
    <property type="entry name" value="Glyco_trans_1_4"/>
    <property type="match status" value="1"/>
</dbReference>